<feature type="transmembrane region" description="Helical" evidence="1">
    <location>
        <begin position="13"/>
        <end position="34"/>
    </location>
</feature>
<feature type="transmembrane region" description="Helical" evidence="1">
    <location>
        <begin position="77"/>
        <end position="98"/>
    </location>
</feature>
<reference evidence="2 3" key="1">
    <citation type="submission" date="2018-06" db="EMBL/GenBank/DDBJ databases">
        <title>Genomic Encyclopedia of Archaeal and Bacterial Type Strains, Phase II (KMG-II): from individual species to whole genera.</title>
        <authorList>
            <person name="Goeker M."/>
        </authorList>
    </citation>
    <scope>NUCLEOTIDE SEQUENCE [LARGE SCALE GENOMIC DNA]</scope>
    <source>
        <strain evidence="2 3">CFPB 3232</strain>
    </source>
</reference>
<keyword evidence="1" id="KW-0812">Transmembrane</keyword>
<keyword evidence="1" id="KW-1133">Transmembrane helix</keyword>
<keyword evidence="1" id="KW-0472">Membrane</keyword>
<dbReference type="InterPro" id="IPR010718">
    <property type="entry name" value="DUF1294"/>
</dbReference>
<evidence type="ECO:0000313" key="3">
    <source>
        <dbReference type="Proteomes" id="UP000248856"/>
    </source>
</evidence>
<dbReference type="Proteomes" id="UP000248856">
    <property type="component" value="Unassembled WGS sequence"/>
</dbReference>
<organism evidence="2 3">
    <name type="scientific">Paracidovorax anthurii</name>
    <dbReference type="NCBI Taxonomy" id="78229"/>
    <lineage>
        <taxon>Bacteria</taxon>
        <taxon>Pseudomonadati</taxon>
        <taxon>Pseudomonadota</taxon>
        <taxon>Betaproteobacteria</taxon>
        <taxon>Burkholderiales</taxon>
        <taxon>Comamonadaceae</taxon>
        <taxon>Paracidovorax</taxon>
    </lineage>
</organism>
<gene>
    <name evidence="2" type="ORF">AX018_1010106</name>
</gene>
<keyword evidence="3" id="KW-1185">Reference proteome</keyword>
<sequence length="106" mass="11619">MLAFIAPPPRWTFAVYLGMSVWAFLAYGADKWAAGRGGWRISERTLHLLALAGGWPGALLAQQMLRHKSSKVAFRRVFWVTVALNVAGLAWLCSPLGAPVRQALQA</sequence>
<protein>
    <submittedName>
        <fullName evidence="2">Uncharacterized membrane protein YsdA (DUF1294 family)</fullName>
    </submittedName>
</protein>
<dbReference type="AlphaFoldDB" id="A0A328ZGM2"/>
<dbReference type="Pfam" id="PF06961">
    <property type="entry name" value="DUF1294"/>
    <property type="match status" value="1"/>
</dbReference>
<dbReference type="GO" id="GO:0003676">
    <property type="term" value="F:nucleic acid binding"/>
    <property type="evidence" value="ECO:0007669"/>
    <property type="project" value="InterPro"/>
</dbReference>
<name>A0A328ZGM2_9BURK</name>
<dbReference type="PIRSF" id="PIRSF002599">
    <property type="entry name" value="Cold_shock_A"/>
    <property type="match status" value="1"/>
</dbReference>
<comment type="caution">
    <text evidence="2">The sequence shown here is derived from an EMBL/GenBank/DDBJ whole genome shotgun (WGS) entry which is preliminary data.</text>
</comment>
<evidence type="ECO:0000313" key="2">
    <source>
        <dbReference type="EMBL" id="RAR84754.1"/>
    </source>
</evidence>
<dbReference type="InterPro" id="IPR012156">
    <property type="entry name" value="Cold_shock_CspA"/>
</dbReference>
<evidence type="ECO:0000256" key="1">
    <source>
        <dbReference type="SAM" id="Phobius"/>
    </source>
</evidence>
<dbReference type="EMBL" id="QLTA01000010">
    <property type="protein sequence ID" value="RAR84754.1"/>
    <property type="molecule type" value="Genomic_DNA"/>
</dbReference>
<proteinExistence type="predicted"/>
<accession>A0A328ZGM2</accession>